<evidence type="ECO:0000256" key="3">
    <source>
        <dbReference type="ARBA" id="ARBA00022833"/>
    </source>
</evidence>
<dbReference type="Pfam" id="PF01753">
    <property type="entry name" value="zf-MYND"/>
    <property type="match status" value="1"/>
</dbReference>
<dbReference type="GO" id="GO:0008270">
    <property type="term" value="F:zinc ion binding"/>
    <property type="evidence" value="ECO:0007669"/>
    <property type="project" value="UniProtKB-KW"/>
</dbReference>
<dbReference type="SUPFAM" id="SSF144232">
    <property type="entry name" value="HIT/MYND zinc finger-like"/>
    <property type="match status" value="1"/>
</dbReference>
<dbReference type="Proteomes" id="UP000807306">
    <property type="component" value="Unassembled WGS sequence"/>
</dbReference>
<proteinExistence type="predicted"/>
<evidence type="ECO:0000259" key="5">
    <source>
        <dbReference type="PROSITE" id="PS50865"/>
    </source>
</evidence>
<dbReference type="Gene3D" id="6.10.140.2220">
    <property type="match status" value="1"/>
</dbReference>
<dbReference type="InterPro" id="IPR002893">
    <property type="entry name" value="Znf_MYND"/>
</dbReference>
<feature type="domain" description="MYND-type" evidence="5">
    <location>
        <begin position="255"/>
        <end position="310"/>
    </location>
</feature>
<dbReference type="EMBL" id="MU157834">
    <property type="protein sequence ID" value="KAF9531753.1"/>
    <property type="molecule type" value="Genomic_DNA"/>
</dbReference>
<dbReference type="OrthoDB" id="3149405at2759"/>
<comment type="caution">
    <text evidence="6">The sequence shown here is derived from an EMBL/GenBank/DDBJ whole genome shotgun (WGS) entry which is preliminary data.</text>
</comment>
<evidence type="ECO:0000313" key="6">
    <source>
        <dbReference type="EMBL" id="KAF9531753.1"/>
    </source>
</evidence>
<protein>
    <recommendedName>
        <fullName evidence="5">MYND-type domain-containing protein</fullName>
    </recommendedName>
</protein>
<evidence type="ECO:0000313" key="7">
    <source>
        <dbReference type="Proteomes" id="UP000807306"/>
    </source>
</evidence>
<organism evidence="6 7">
    <name type="scientific">Crepidotus variabilis</name>
    <dbReference type="NCBI Taxonomy" id="179855"/>
    <lineage>
        <taxon>Eukaryota</taxon>
        <taxon>Fungi</taxon>
        <taxon>Dikarya</taxon>
        <taxon>Basidiomycota</taxon>
        <taxon>Agaricomycotina</taxon>
        <taxon>Agaricomycetes</taxon>
        <taxon>Agaricomycetidae</taxon>
        <taxon>Agaricales</taxon>
        <taxon>Agaricineae</taxon>
        <taxon>Crepidotaceae</taxon>
        <taxon>Crepidotus</taxon>
    </lineage>
</organism>
<keyword evidence="2 4" id="KW-0863">Zinc-finger</keyword>
<keyword evidence="7" id="KW-1185">Reference proteome</keyword>
<evidence type="ECO:0000256" key="2">
    <source>
        <dbReference type="ARBA" id="ARBA00022771"/>
    </source>
</evidence>
<evidence type="ECO:0000256" key="1">
    <source>
        <dbReference type="ARBA" id="ARBA00022723"/>
    </source>
</evidence>
<accession>A0A9P6JTB5</accession>
<keyword evidence="1" id="KW-0479">Metal-binding</keyword>
<dbReference type="AlphaFoldDB" id="A0A9P6JTB5"/>
<sequence length="482" mass="55945">MEIIDLDKTIRPNRHRERNIWNASWEKDIKKAYDIAENQLPHLTMVGKPEHFPKQMNGTIDIYLERYKTDILNLQIESRRKTITRLATDDFAEKWTGLLPRERQQHILEAIYTASSAGVDFEARRKWCPELTVKGLGEKPQSFFDLLMVLVLGDDGEITHFPNPLVESLWSLLGSRADPLLIAQMKLDRTFFITMVLWRLYLAFHNLPDELYRFEEIGSADKQLRSTLLNDKERKTYEQVRRKLKAAEAGERNRCWGCGKPEALLPSETVFQVCGGCRKINRKILYCSRECQKEDWKTSKGHFLRHKDICGKPIPERDPQYMDVDPPQYLSESNAVLKELLEKVPINIAAEPQTTKENREIQSAANSNIRKAKSGTQVSRDTVKFKTSPSLLYQKRLLKGNDPPDYNLVMQHPESDLGIRIPDPRLRVEFLRARAQAMSDNSVMAVRRMYQILQPFAEHFAPKISSTYDLKKQLKKEYGVDL</sequence>
<keyword evidence="3" id="KW-0862">Zinc</keyword>
<name>A0A9P6JTB5_9AGAR</name>
<dbReference type="PROSITE" id="PS50865">
    <property type="entry name" value="ZF_MYND_2"/>
    <property type="match status" value="1"/>
</dbReference>
<reference evidence="6" key="1">
    <citation type="submission" date="2020-11" db="EMBL/GenBank/DDBJ databases">
        <authorList>
            <consortium name="DOE Joint Genome Institute"/>
            <person name="Ahrendt S."/>
            <person name="Riley R."/>
            <person name="Andreopoulos W."/>
            <person name="Labutti K."/>
            <person name="Pangilinan J."/>
            <person name="Ruiz-Duenas F.J."/>
            <person name="Barrasa J.M."/>
            <person name="Sanchez-Garcia M."/>
            <person name="Camarero S."/>
            <person name="Miyauchi S."/>
            <person name="Serrano A."/>
            <person name="Linde D."/>
            <person name="Babiker R."/>
            <person name="Drula E."/>
            <person name="Ayuso-Fernandez I."/>
            <person name="Pacheco R."/>
            <person name="Padilla G."/>
            <person name="Ferreira P."/>
            <person name="Barriuso J."/>
            <person name="Kellner H."/>
            <person name="Castanera R."/>
            <person name="Alfaro M."/>
            <person name="Ramirez L."/>
            <person name="Pisabarro A.G."/>
            <person name="Kuo A."/>
            <person name="Tritt A."/>
            <person name="Lipzen A."/>
            <person name="He G."/>
            <person name="Yan M."/>
            <person name="Ng V."/>
            <person name="Cullen D."/>
            <person name="Martin F."/>
            <person name="Rosso M.-N."/>
            <person name="Henrissat B."/>
            <person name="Hibbett D."/>
            <person name="Martinez A.T."/>
            <person name="Grigoriev I.V."/>
        </authorList>
    </citation>
    <scope>NUCLEOTIDE SEQUENCE</scope>
    <source>
        <strain evidence="6">CBS 506.95</strain>
    </source>
</reference>
<evidence type="ECO:0000256" key="4">
    <source>
        <dbReference type="PROSITE-ProRule" id="PRU00134"/>
    </source>
</evidence>
<gene>
    <name evidence="6" type="ORF">CPB83DRAFT_848663</name>
</gene>